<dbReference type="PANTHER" id="PTHR11711">
    <property type="entry name" value="ADP RIBOSYLATION FACTOR-RELATED"/>
    <property type="match status" value="1"/>
</dbReference>
<comment type="catalytic activity">
    <reaction evidence="12">
        <text>GTP + H2O = GDP + phosphate + H(+)</text>
        <dbReference type="Rhea" id="RHEA:19669"/>
        <dbReference type="ChEBI" id="CHEBI:15377"/>
        <dbReference type="ChEBI" id="CHEBI:15378"/>
        <dbReference type="ChEBI" id="CHEBI:37565"/>
        <dbReference type="ChEBI" id="CHEBI:43474"/>
        <dbReference type="ChEBI" id="CHEBI:58189"/>
        <dbReference type="EC" id="3.6.5.2"/>
    </reaction>
</comment>
<dbReference type="SUPFAM" id="SSF52540">
    <property type="entry name" value="P-loop containing nucleoside triphosphate hydrolases"/>
    <property type="match status" value="1"/>
</dbReference>
<evidence type="ECO:0000256" key="15">
    <source>
        <dbReference type="RuleBase" id="RU003925"/>
    </source>
</evidence>
<keyword evidence="10 13" id="KW-0342">GTP-binding</keyword>
<evidence type="ECO:0000256" key="14">
    <source>
        <dbReference type="PIRSR" id="PIRSR606689-2"/>
    </source>
</evidence>
<evidence type="ECO:0000256" key="1">
    <source>
        <dbReference type="ARBA" id="ARBA00004444"/>
    </source>
</evidence>
<dbReference type="SMART" id="SM00177">
    <property type="entry name" value="ARF"/>
    <property type="match status" value="1"/>
</dbReference>
<dbReference type="GO" id="GO:0005525">
    <property type="term" value="F:GTP binding"/>
    <property type="evidence" value="ECO:0007669"/>
    <property type="project" value="UniProtKB-KW"/>
</dbReference>
<feature type="binding site" evidence="14">
    <location>
        <position position="36"/>
    </location>
    <ligand>
        <name>Mg(2+)</name>
        <dbReference type="ChEBI" id="CHEBI:18420"/>
    </ligand>
</feature>
<gene>
    <name evidence="16" type="ORF">PVAND_016802</name>
</gene>
<protein>
    <recommendedName>
        <fullName evidence="3">small monomeric GTPase</fullName>
        <ecNumber evidence="3">3.6.5.2</ecNumber>
    </recommendedName>
</protein>
<evidence type="ECO:0000256" key="5">
    <source>
        <dbReference type="ARBA" id="ARBA00022707"/>
    </source>
</evidence>
<dbReference type="GO" id="GO:0051649">
    <property type="term" value="P:establishment of localization in cell"/>
    <property type="evidence" value="ECO:0007669"/>
    <property type="project" value="UniProtKB-ARBA"/>
</dbReference>
<dbReference type="SMART" id="SM00173">
    <property type="entry name" value="RAS"/>
    <property type="match status" value="1"/>
</dbReference>
<dbReference type="FunFam" id="3.40.50.300:FF:003500">
    <property type="entry name" value="ADP-ribosylation factor 1"/>
    <property type="match status" value="1"/>
</dbReference>
<evidence type="ECO:0000256" key="11">
    <source>
        <dbReference type="ARBA" id="ARBA00023288"/>
    </source>
</evidence>
<comment type="caution">
    <text evidence="16">The sequence shown here is derived from an EMBL/GenBank/DDBJ whole genome shotgun (WGS) entry which is preliminary data.</text>
</comment>
<evidence type="ECO:0000256" key="13">
    <source>
        <dbReference type="PIRSR" id="PIRSR606689-1"/>
    </source>
</evidence>
<dbReference type="InterPro" id="IPR006689">
    <property type="entry name" value="Small_GTPase_ARF/SAR"/>
</dbReference>
<dbReference type="InterPro" id="IPR027417">
    <property type="entry name" value="P-loop_NTPase"/>
</dbReference>
<organism evidence="16 17">
    <name type="scientific">Polypedilum vanderplanki</name>
    <name type="common">Sleeping chironomid midge</name>
    <dbReference type="NCBI Taxonomy" id="319348"/>
    <lineage>
        <taxon>Eukaryota</taxon>
        <taxon>Metazoa</taxon>
        <taxon>Ecdysozoa</taxon>
        <taxon>Arthropoda</taxon>
        <taxon>Hexapoda</taxon>
        <taxon>Insecta</taxon>
        <taxon>Pterygota</taxon>
        <taxon>Neoptera</taxon>
        <taxon>Endopterygota</taxon>
        <taxon>Diptera</taxon>
        <taxon>Nematocera</taxon>
        <taxon>Chironomoidea</taxon>
        <taxon>Chironomidae</taxon>
        <taxon>Chironominae</taxon>
        <taxon>Polypedilum</taxon>
        <taxon>Polypedilum</taxon>
    </lineage>
</organism>
<feature type="binding site" evidence="13">
    <location>
        <begin position="114"/>
        <end position="117"/>
    </location>
    <ligand>
        <name>GTP</name>
        <dbReference type="ChEBI" id="CHEBI:37565"/>
    </ligand>
</feature>
<keyword evidence="4" id="KW-0813">Transport</keyword>
<keyword evidence="11" id="KW-0449">Lipoprotein</keyword>
<dbReference type="GO" id="GO:0015031">
    <property type="term" value="P:protein transport"/>
    <property type="evidence" value="ECO:0007669"/>
    <property type="project" value="UniProtKB-KW"/>
</dbReference>
<dbReference type="EMBL" id="JADBJN010000004">
    <property type="protein sequence ID" value="KAG5668882.1"/>
    <property type="molecule type" value="Genomic_DNA"/>
</dbReference>
<keyword evidence="14" id="KW-0479">Metal-binding</keyword>
<accession>A0A9J6BGQ0</accession>
<proteinExistence type="inferred from homology"/>
<dbReference type="NCBIfam" id="TIGR00231">
    <property type="entry name" value="small_GTP"/>
    <property type="match status" value="1"/>
</dbReference>
<dbReference type="AlphaFoldDB" id="A0A9J6BGQ0"/>
<keyword evidence="7" id="KW-0931">ER-Golgi transport</keyword>
<keyword evidence="9" id="KW-0333">Golgi apparatus</keyword>
<evidence type="ECO:0000256" key="3">
    <source>
        <dbReference type="ARBA" id="ARBA00011984"/>
    </source>
</evidence>
<keyword evidence="6 13" id="KW-0547">Nucleotide-binding</keyword>
<keyword evidence="17" id="KW-1185">Reference proteome</keyword>
<comment type="subcellular location">
    <subcellularLocation>
        <location evidence="1">Golgi apparatus membrane</location>
        <topology evidence="1">Lipid-anchor</topology>
        <orientation evidence="1">Cytoplasmic side</orientation>
    </subcellularLocation>
</comment>
<keyword evidence="5" id="KW-0519">Myristate</keyword>
<dbReference type="GO" id="GO:0003925">
    <property type="term" value="F:G protein activity"/>
    <property type="evidence" value="ECO:0007669"/>
    <property type="project" value="UniProtKB-EC"/>
</dbReference>
<dbReference type="InterPro" id="IPR024156">
    <property type="entry name" value="Small_GTPase_ARF"/>
</dbReference>
<dbReference type="GO" id="GO:0048731">
    <property type="term" value="P:system development"/>
    <property type="evidence" value="ECO:0007669"/>
    <property type="project" value="UniProtKB-ARBA"/>
</dbReference>
<evidence type="ECO:0000256" key="12">
    <source>
        <dbReference type="ARBA" id="ARBA00048098"/>
    </source>
</evidence>
<dbReference type="Proteomes" id="UP001107558">
    <property type="component" value="Chromosome 4"/>
</dbReference>
<dbReference type="Pfam" id="PF00025">
    <property type="entry name" value="Arf"/>
    <property type="match status" value="1"/>
</dbReference>
<sequence length="177" mass="20546">MSINPPKVLLFGPENAGKTTLLYQFKYSEFISTIPTFSCNCETIFFNDHPMIFWDVGSLAPIHQFHQKYLKDTSVLVFVLDASDFERIGNARQMLWKVTEEIEMEDLPLIIIGNKSDEANVMETEEIIEKLGLNYRTDWKWQIVMTSAAKREGIDEALKCIHMCLYFQNTNNTLSYQ</sequence>
<reference evidence="16" key="1">
    <citation type="submission" date="2021-03" db="EMBL/GenBank/DDBJ databases">
        <title>Chromosome level genome of the anhydrobiotic midge Polypedilum vanderplanki.</title>
        <authorList>
            <person name="Yoshida Y."/>
            <person name="Kikawada T."/>
            <person name="Gusev O."/>
        </authorList>
    </citation>
    <scope>NUCLEOTIDE SEQUENCE</scope>
    <source>
        <strain evidence="16">NIAS01</strain>
        <tissue evidence="16">Whole body or cell culture</tissue>
    </source>
</reference>
<dbReference type="OrthoDB" id="2011769at2759"/>
<evidence type="ECO:0000256" key="10">
    <source>
        <dbReference type="ARBA" id="ARBA00023134"/>
    </source>
</evidence>
<dbReference type="GO" id="GO:0000139">
    <property type="term" value="C:Golgi membrane"/>
    <property type="evidence" value="ECO:0007669"/>
    <property type="project" value="UniProtKB-SubCell"/>
</dbReference>
<dbReference type="CDD" id="cd00878">
    <property type="entry name" value="Arf_Arl"/>
    <property type="match status" value="1"/>
</dbReference>
<feature type="binding site" evidence="14">
    <location>
        <position position="19"/>
    </location>
    <ligand>
        <name>Mg(2+)</name>
        <dbReference type="ChEBI" id="CHEBI:18420"/>
    </ligand>
</feature>
<dbReference type="Gene3D" id="3.40.50.300">
    <property type="entry name" value="P-loop containing nucleotide triphosphate hydrolases"/>
    <property type="match status" value="1"/>
</dbReference>
<evidence type="ECO:0000256" key="8">
    <source>
        <dbReference type="ARBA" id="ARBA00022927"/>
    </source>
</evidence>
<evidence type="ECO:0000256" key="4">
    <source>
        <dbReference type="ARBA" id="ARBA00022448"/>
    </source>
</evidence>
<evidence type="ECO:0000313" key="17">
    <source>
        <dbReference type="Proteomes" id="UP001107558"/>
    </source>
</evidence>
<keyword evidence="8" id="KW-0653">Protein transport</keyword>
<dbReference type="PROSITE" id="PS51417">
    <property type="entry name" value="ARF"/>
    <property type="match status" value="1"/>
</dbReference>
<comment type="similarity">
    <text evidence="2 15">Belongs to the small GTPase superfamily. Arf family.</text>
</comment>
<name>A0A9J6BGQ0_POLVA</name>
<dbReference type="InterPro" id="IPR005225">
    <property type="entry name" value="Small_GTP-bd"/>
</dbReference>
<evidence type="ECO:0000256" key="7">
    <source>
        <dbReference type="ARBA" id="ARBA00022892"/>
    </source>
</evidence>
<dbReference type="SMART" id="SM00178">
    <property type="entry name" value="SAR"/>
    <property type="match status" value="1"/>
</dbReference>
<dbReference type="GO" id="GO:0046872">
    <property type="term" value="F:metal ion binding"/>
    <property type="evidence" value="ECO:0007669"/>
    <property type="project" value="UniProtKB-KW"/>
</dbReference>
<dbReference type="PRINTS" id="PR00328">
    <property type="entry name" value="SAR1GTPBP"/>
</dbReference>
<feature type="binding site" evidence="13">
    <location>
        <begin position="12"/>
        <end position="19"/>
    </location>
    <ligand>
        <name>GTP</name>
        <dbReference type="ChEBI" id="CHEBI:37565"/>
    </ligand>
</feature>
<keyword evidence="14" id="KW-0460">Magnesium</keyword>
<evidence type="ECO:0000256" key="6">
    <source>
        <dbReference type="ARBA" id="ARBA00022741"/>
    </source>
</evidence>
<evidence type="ECO:0000313" key="16">
    <source>
        <dbReference type="EMBL" id="KAG5668882.1"/>
    </source>
</evidence>
<dbReference type="EC" id="3.6.5.2" evidence="3"/>
<evidence type="ECO:0000256" key="9">
    <source>
        <dbReference type="ARBA" id="ARBA00023034"/>
    </source>
</evidence>
<dbReference type="GO" id="GO:0016192">
    <property type="term" value="P:vesicle-mediated transport"/>
    <property type="evidence" value="ECO:0007669"/>
    <property type="project" value="UniProtKB-KW"/>
</dbReference>
<evidence type="ECO:0000256" key="2">
    <source>
        <dbReference type="ARBA" id="ARBA00010290"/>
    </source>
</evidence>